<dbReference type="InterPro" id="IPR036388">
    <property type="entry name" value="WH-like_DNA-bd_sf"/>
</dbReference>
<dbReference type="GO" id="GO:0000160">
    <property type="term" value="P:phosphorelay signal transduction system"/>
    <property type="evidence" value="ECO:0007669"/>
    <property type="project" value="UniProtKB-KW"/>
</dbReference>
<evidence type="ECO:0000313" key="17">
    <source>
        <dbReference type="Proteomes" id="UP000193942"/>
    </source>
</evidence>
<keyword evidence="4" id="KW-0067">ATP-binding</keyword>
<dbReference type="SUPFAM" id="SSF52172">
    <property type="entry name" value="CheY-like"/>
    <property type="match status" value="1"/>
</dbReference>
<dbReference type="EMBL" id="ADIZ01000017">
    <property type="protein sequence ID" value="OSK94397.1"/>
    <property type="molecule type" value="Genomic_DNA"/>
</dbReference>
<keyword evidence="10" id="KW-0804">Transcription</keyword>
<evidence type="ECO:0000256" key="9">
    <source>
        <dbReference type="ARBA" id="ARBA00023159"/>
    </source>
</evidence>
<dbReference type="SMART" id="SM00421">
    <property type="entry name" value="HTH_LUXR"/>
    <property type="match status" value="1"/>
</dbReference>
<dbReference type="InterPro" id="IPR016032">
    <property type="entry name" value="Sig_transdc_resp-reg_C-effctor"/>
</dbReference>
<evidence type="ECO:0000256" key="1">
    <source>
        <dbReference type="ARBA" id="ARBA00022491"/>
    </source>
</evidence>
<dbReference type="FunFam" id="1.10.10.10:FF:000103">
    <property type="entry name" value="Two-component system response regulator NarL"/>
    <property type="match status" value="1"/>
</dbReference>
<dbReference type="Proteomes" id="UP000193942">
    <property type="component" value="Unassembled WGS sequence"/>
</dbReference>
<keyword evidence="1" id="KW-0678">Repressor</keyword>
<evidence type="ECO:0000256" key="8">
    <source>
        <dbReference type="ARBA" id="ARBA00023125"/>
    </source>
</evidence>
<evidence type="ECO:0000256" key="6">
    <source>
        <dbReference type="ARBA" id="ARBA00023015"/>
    </source>
</evidence>
<dbReference type="FunFam" id="3.40.50.2300:FF:000044">
    <property type="entry name" value="Two-component system response regulator NarL"/>
    <property type="match status" value="1"/>
</dbReference>
<evidence type="ECO:0000256" key="13">
    <source>
        <dbReference type="PROSITE-ProRule" id="PRU00169"/>
    </source>
</evidence>
<dbReference type="PRINTS" id="PR00038">
    <property type="entry name" value="HTHLUXR"/>
</dbReference>
<evidence type="ECO:0000256" key="11">
    <source>
        <dbReference type="ARBA" id="ARBA00056914"/>
    </source>
</evidence>
<dbReference type="GO" id="GO:0005524">
    <property type="term" value="F:ATP binding"/>
    <property type="evidence" value="ECO:0007669"/>
    <property type="project" value="UniProtKB-KW"/>
</dbReference>
<feature type="domain" description="Response regulatory" evidence="15">
    <location>
        <begin position="46"/>
        <end position="162"/>
    </location>
</feature>
<evidence type="ECO:0000256" key="7">
    <source>
        <dbReference type="ARBA" id="ARBA00023063"/>
    </source>
</evidence>
<keyword evidence="3" id="KW-0547">Nucleotide-binding</keyword>
<dbReference type="CDD" id="cd06170">
    <property type="entry name" value="LuxR_C_like"/>
    <property type="match status" value="1"/>
</dbReference>
<organism evidence="16 17">
    <name type="scientific">Escherichia coli TA447</name>
    <dbReference type="NCBI Taxonomy" id="656447"/>
    <lineage>
        <taxon>Bacteria</taxon>
        <taxon>Pseudomonadati</taxon>
        <taxon>Pseudomonadota</taxon>
        <taxon>Gammaproteobacteria</taxon>
        <taxon>Enterobacterales</taxon>
        <taxon>Enterobacteriaceae</taxon>
        <taxon>Escherichia</taxon>
    </lineage>
</organism>
<feature type="modified residue" description="4-aspartylphosphate" evidence="13">
    <location>
        <position position="97"/>
    </location>
</feature>
<dbReference type="CDD" id="cd19931">
    <property type="entry name" value="REC_NarL"/>
    <property type="match status" value="1"/>
</dbReference>
<dbReference type="SUPFAM" id="SSF46894">
    <property type="entry name" value="C-terminal effector domain of the bipartite response regulators"/>
    <property type="match status" value="1"/>
</dbReference>
<keyword evidence="9" id="KW-0010">Activator</keyword>
<keyword evidence="7" id="KW-0534">Nitrate assimilation</keyword>
<dbReference type="SMART" id="SM00448">
    <property type="entry name" value="REC"/>
    <property type="match status" value="1"/>
</dbReference>
<name>A0A1X3J1D5_ECOLX</name>
<dbReference type="PROSITE" id="PS00622">
    <property type="entry name" value="HTH_LUXR_1"/>
    <property type="match status" value="1"/>
</dbReference>
<evidence type="ECO:0000259" key="15">
    <source>
        <dbReference type="PROSITE" id="PS50110"/>
    </source>
</evidence>
<dbReference type="GO" id="GO:0003677">
    <property type="term" value="F:DNA binding"/>
    <property type="evidence" value="ECO:0007669"/>
    <property type="project" value="UniProtKB-KW"/>
</dbReference>
<keyword evidence="2 13" id="KW-0597">Phosphoprotein</keyword>
<evidence type="ECO:0000256" key="4">
    <source>
        <dbReference type="ARBA" id="ARBA00022840"/>
    </source>
</evidence>
<dbReference type="Pfam" id="PF00072">
    <property type="entry name" value="Response_reg"/>
    <property type="match status" value="1"/>
</dbReference>
<dbReference type="Pfam" id="PF00196">
    <property type="entry name" value="GerE"/>
    <property type="match status" value="1"/>
</dbReference>
<dbReference type="GO" id="GO:0042128">
    <property type="term" value="P:nitrate assimilation"/>
    <property type="evidence" value="ECO:0007669"/>
    <property type="project" value="UniProtKB-KW"/>
</dbReference>
<gene>
    <name evidence="16" type="ORF">ECXG_03262</name>
</gene>
<keyword evidence="5" id="KW-0902">Two-component regulatory system</keyword>
<evidence type="ECO:0000256" key="3">
    <source>
        <dbReference type="ARBA" id="ARBA00022741"/>
    </source>
</evidence>
<reference evidence="16 17" key="1">
    <citation type="submission" date="2010-04" db="EMBL/GenBank/DDBJ databases">
        <title>The Genome Sequence of Escherichia coli TA447.</title>
        <authorList>
            <consortium name="The Broad Institute Genome Sequencing Platform"/>
            <consortium name="The Broad Institute Genome Sequencing Center for Infectious Disease"/>
            <person name="Feldgarden M."/>
            <person name="Gordon D.M."/>
            <person name="Johnson J.R."/>
            <person name="Johnston B.D."/>
            <person name="Young S."/>
            <person name="Zeng Q."/>
            <person name="Koehrsen M."/>
            <person name="Alvarado L."/>
            <person name="Berlin A.M."/>
            <person name="Borenstein D."/>
            <person name="Chapman S.B."/>
            <person name="Chen Z."/>
            <person name="Engels R."/>
            <person name="Freedman E."/>
            <person name="Gellesch M."/>
            <person name="Goldberg J."/>
            <person name="Griggs A."/>
            <person name="Gujja S."/>
            <person name="Heilman E.R."/>
            <person name="Heiman D.I."/>
            <person name="Hepburn T.A."/>
            <person name="Howarth C."/>
            <person name="Jen D."/>
            <person name="Larson L."/>
            <person name="Mehta T."/>
            <person name="Park D."/>
            <person name="Pearson M."/>
            <person name="Richards J."/>
            <person name="Roberts A."/>
            <person name="Saif S."/>
            <person name="Shea T.D."/>
            <person name="Shenoy N."/>
            <person name="Sisk P."/>
            <person name="Stolte C."/>
            <person name="Sykes S.N."/>
            <person name="Walk T."/>
            <person name="White J."/>
            <person name="Yandava C."/>
            <person name="Haas B."/>
            <person name="Henn M.R."/>
            <person name="Nusbaum C."/>
            <person name="Birren B."/>
        </authorList>
    </citation>
    <scope>NUCLEOTIDE SEQUENCE [LARGE SCALE GENOMIC DNA]</scope>
    <source>
        <strain evidence="16 17">TA447</strain>
    </source>
</reference>
<sequence>MRKVYEAIAASAVVNQVAPKWWSPLFPKKLSQTSKEIPMSNQEPATILLIDDHPMLRTGVKQLISMAPDITVVGEASNGEQGIELAESLDPDLILLDLNMPGMNGLETLDKLREKSLSGRIVVFSVSNHEEDVVTALKRGADGYLLKDMEPEDLLKALHQAAAGEMVLSEALTPVLAASLRANRATTERDVNQLTPRERDILKLIAQGLPNKMIARRLDITESTVKVHVKHMLKKMKLKSRVEAAVWVHQERIF</sequence>
<evidence type="ECO:0000259" key="14">
    <source>
        <dbReference type="PROSITE" id="PS50043"/>
    </source>
</evidence>
<accession>A0A1X3J1D5</accession>
<dbReference type="InterPro" id="IPR001789">
    <property type="entry name" value="Sig_transdc_resp-reg_receiver"/>
</dbReference>
<dbReference type="InterPro" id="IPR039420">
    <property type="entry name" value="WalR-like"/>
</dbReference>
<feature type="domain" description="HTH luxR-type" evidence="14">
    <location>
        <begin position="187"/>
        <end position="252"/>
    </location>
</feature>
<dbReference type="AlphaFoldDB" id="A0A1X3J1D5"/>
<evidence type="ECO:0000256" key="5">
    <source>
        <dbReference type="ARBA" id="ARBA00023012"/>
    </source>
</evidence>
<dbReference type="PROSITE" id="PS50043">
    <property type="entry name" value="HTH_LUXR_2"/>
    <property type="match status" value="1"/>
</dbReference>
<keyword evidence="8" id="KW-0238">DNA-binding</keyword>
<dbReference type="PANTHER" id="PTHR43214">
    <property type="entry name" value="TWO-COMPONENT RESPONSE REGULATOR"/>
    <property type="match status" value="1"/>
</dbReference>
<keyword evidence="6" id="KW-0805">Transcription regulation</keyword>
<comment type="caution">
    <text evidence="16">The sequence shown here is derived from an EMBL/GenBank/DDBJ whole genome shotgun (WGS) entry which is preliminary data.</text>
</comment>
<dbReference type="GO" id="GO:0006355">
    <property type="term" value="P:regulation of DNA-templated transcription"/>
    <property type="evidence" value="ECO:0007669"/>
    <property type="project" value="InterPro"/>
</dbReference>
<dbReference type="Gene3D" id="1.10.10.10">
    <property type="entry name" value="Winged helix-like DNA-binding domain superfamily/Winged helix DNA-binding domain"/>
    <property type="match status" value="1"/>
</dbReference>
<evidence type="ECO:0000313" key="16">
    <source>
        <dbReference type="EMBL" id="OSK94397.1"/>
    </source>
</evidence>
<evidence type="ECO:0000256" key="2">
    <source>
        <dbReference type="ARBA" id="ARBA00022553"/>
    </source>
</evidence>
<comment type="function">
    <text evidence="11">This protein activates the expression of the nitrate reductase (narGHJI) and formate dehydrogenase-N (fdnGHI) operons and represses the transcription of the fumarate reductase (frdABCD) operon in response to a nitrate/nitrite induction signal transmitted by either the NarX or NarQ proteins.</text>
</comment>
<evidence type="ECO:0000256" key="12">
    <source>
        <dbReference type="ARBA" id="ARBA00072650"/>
    </source>
</evidence>
<dbReference type="InterPro" id="IPR011006">
    <property type="entry name" value="CheY-like_superfamily"/>
</dbReference>
<dbReference type="Gene3D" id="3.40.50.2300">
    <property type="match status" value="1"/>
</dbReference>
<dbReference type="InterPro" id="IPR000792">
    <property type="entry name" value="Tscrpt_reg_LuxR_C"/>
</dbReference>
<dbReference type="PROSITE" id="PS50110">
    <property type="entry name" value="RESPONSE_REGULATORY"/>
    <property type="match status" value="1"/>
</dbReference>
<proteinExistence type="predicted"/>
<protein>
    <recommendedName>
        <fullName evidence="12">Nitrate/nitrite response regulator protein NarL</fullName>
    </recommendedName>
</protein>
<dbReference type="NCBIfam" id="NF007935">
    <property type="entry name" value="PRK10651.1"/>
    <property type="match status" value="1"/>
</dbReference>
<dbReference type="PANTHER" id="PTHR43214:SF38">
    <property type="entry name" value="NITRATE_NITRITE RESPONSE REGULATOR PROTEIN NARL"/>
    <property type="match status" value="1"/>
</dbReference>
<evidence type="ECO:0000256" key="10">
    <source>
        <dbReference type="ARBA" id="ARBA00023163"/>
    </source>
</evidence>